<keyword evidence="1" id="KW-0472">Membrane</keyword>
<keyword evidence="1" id="KW-1133">Transmembrane helix</keyword>
<feature type="transmembrane region" description="Helical" evidence="1">
    <location>
        <begin position="49"/>
        <end position="67"/>
    </location>
</feature>
<dbReference type="OrthoDB" id="4410789at2"/>
<evidence type="ECO:0000313" key="3">
    <source>
        <dbReference type="Proteomes" id="UP000031524"/>
    </source>
</evidence>
<dbReference type="KEGG" id="chm:B842_04940"/>
<dbReference type="RefSeq" id="WP_052437761.1">
    <property type="nucleotide sequence ID" value="NZ_BCSU01000007.1"/>
</dbReference>
<name>A0A0B5DAV7_9CORY</name>
<accession>A0A0B5DAV7</accession>
<gene>
    <name evidence="2" type="ORF">B842_04940</name>
</gene>
<keyword evidence="1" id="KW-0812">Transmembrane</keyword>
<dbReference type="HOGENOM" id="CLU_133686_0_0_11"/>
<dbReference type="Proteomes" id="UP000031524">
    <property type="component" value="Chromosome"/>
</dbReference>
<sequence>MSTQQGFVRTDFSRGEAVGGLIWLSVAALISVLLEVVYLGTWVTLPGGARLAVPYTIVLAFLFNMVLTRTARLWSPQQIVAAIPLYVWLAGYLALMMGVVVTGDQLIGSNIRSVLLLFAGLAGGVWPLVRGK</sequence>
<feature type="transmembrane region" description="Helical" evidence="1">
    <location>
        <begin position="21"/>
        <end position="43"/>
    </location>
</feature>
<evidence type="ECO:0000313" key="2">
    <source>
        <dbReference type="EMBL" id="AJE32839.1"/>
    </source>
</evidence>
<evidence type="ECO:0008006" key="4">
    <source>
        <dbReference type="Google" id="ProtNLM"/>
    </source>
</evidence>
<dbReference type="STRING" id="1223515.B842_04940"/>
<organism evidence="2 3">
    <name type="scientific">Corynebacterium humireducens NBRC 106098 = DSM 45392</name>
    <dbReference type="NCBI Taxonomy" id="1223515"/>
    <lineage>
        <taxon>Bacteria</taxon>
        <taxon>Bacillati</taxon>
        <taxon>Actinomycetota</taxon>
        <taxon>Actinomycetes</taxon>
        <taxon>Mycobacteriales</taxon>
        <taxon>Corynebacteriaceae</taxon>
        <taxon>Corynebacterium</taxon>
    </lineage>
</organism>
<protein>
    <recommendedName>
        <fullName evidence="4">Integral membrane protein</fullName>
    </recommendedName>
</protein>
<keyword evidence="3" id="KW-1185">Reference proteome</keyword>
<reference evidence="2 3" key="1">
    <citation type="submission" date="2013-04" db="EMBL/GenBank/DDBJ databases">
        <title>Complete genome sequence of Corynebacterium humireducens DSM 45392(T), isolated from a wastewater-fed microbial fuel cell.</title>
        <authorList>
            <person name="Ruckert C."/>
            <person name="Albersmeier A."/>
            <person name="Kalinowski J."/>
        </authorList>
    </citation>
    <scope>NUCLEOTIDE SEQUENCE [LARGE SCALE GENOMIC DNA]</scope>
    <source>
        <strain evidence="3">MFC-5</strain>
    </source>
</reference>
<feature type="transmembrane region" description="Helical" evidence="1">
    <location>
        <begin position="111"/>
        <end position="129"/>
    </location>
</feature>
<feature type="transmembrane region" description="Helical" evidence="1">
    <location>
        <begin position="79"/>
        <end position="99"/>
    </location>
</feature>
<dbReference type="EMBL" id="CP005286">
    <property type="protein sequence ID" value="AJE32839.1"/>
    <property type="molecule type" value="Genomic_DNA"/>
</dbReference>
<evidence type="ECO:0000256" key="1">
    <source>
        <dbReference type="SAM" id="Phobius"/>
    </source>
</evidence>
<dbReference type="AlphaFoldDB" id="A0A0B5DAV7"/>
<proteinExistence type="predicted"/>